<feature type="region of interest" description="Disordered" evidence="1">
    <location>
        <begin position="147"/>
        <end position="197"/>
    </location>
</feature>
<dbReference type="EMBL" id="JBEPMA010000001">
    <property type="protein sequence ID" value="MET3616595.1"/>
    <property type="molecule type" value="Genomic_DNA"/>
</dbReference>
<accession>A0ABV2J9K7</accession>
<reference evidence="2 3" key="1">
    <citation type="submission" date="2024-06" db="EMBL/GenBank/DDBJ databases">
        <title>Genomic Encyclopedia of Type Strains, Phase IV (KMG-IV): sequencing the most valuable type-strain genomes for metagenomic binning, comparative biology and taxonomic classification.</title>
        <authorList>
            <person name="Goeker M."/>
        </authorList>
    </citation>
    <scope>NUCLEOTIDE SEQUENCE [LARGE SCALE GENOMIC DNA]</scope>
    <source>
        <strain evidence="2 3">DSM 21460</strain>
    </source>
</reference>
<comment type="caution">
    <text evidence="2">The sequence shown here is derived from an EMBL/GenBank/DDBJ whole genome shotgun (WGS) entry which is preliminary data.</text>
</comment>
<keyword evidence="3" id="KW-1185">Reference proteome</keyword>
<sequence>MIKLLRAVVNRIDKLFPNINIYVRDVEQGLVEPCFFVSIVNTDITPEFQKRYRVDSLVNIVYLDQRADAFLKEEIEQTLLYRMHEVFLDTGGVYSFKSESRIKDDSINFVINYRYTTKEKVFKEPFMMEIENIIHYTEKEPYKKATDKSNPGMWESEPWPDNNKVFPGINPMDPRYENDEDDEEDLMRKKEVNIHGR</sequence>
<gene>
    <name evidence="2" type="ORF">ABID14_000215</name>
</gene>
<dbReference type="Proteomes" id="UP001549162">
    <property type="component" value="Unassembled WGS sequence"/>
</dbReference>
<dbReference type="Pfam" id="PF20765">
    <property type="entry name" value="Phage_tail_terminator_8"/>
    <property type="match status" value="1"/>
</dbReference>
<proteinExistence type="predicted"/>
<evidence type="ECO:0000313" key="2">
    <source>
        <dbReference type="EMBL" id="MET3616595.1"/>
    </source>
</evidence>
<name>A0ABV2J9K7_9FIRM</name>
<feature type="compositionally biased region" description="Basic and acidic residues" evidence="1">
    <location>
        <begin position="186"/>
        <end position="197"/>
    </location>
</feature>
<organism evidence="2 3">
    <name type="scientific">Peptoniphilus olsenii</name>
    <dbReference type="NCBI Taxonomy" id="411570"/>
    <lineage>
        <taxon>Bacteria</taxon>
        <taxon>Bacillati</taxon>
        <taxon>Bacillota</taxon>
        <taxon>Tissierellia</taxon>
        <taxon>Tissierellales</taxon>
        <taxon>Peptoniphilaceae</taxon>
        <taxon>Peptoniphilus</taxon>
    </lineage>
</organism>
<dbReference type="RefSeq" id="WP_354366601.1">
    <property type="nucleotide sequence ID" value="NZ_JBEPMA010000001.1"/>
</dbReference>
<dbReference type="InterPro" id="IPR049254">
    <property type="entry name" value="Phage_tail_terminator"/>
</dbReference>
<protein>
    <submittedName>
        <fullName evidence="2">Uncharacterized protein</fullName>
    </submittedName>
</protein>
<evidence type="ECO:0000313" key="3">
    <source>
        <dbReference type="Proteomes" id="UP001549162"/>
    </source>
</evidence>
<evidence type="ECO:0000256" key="1">
    <source>
        <dbReference type="SAM" id="MobiDB-lite"/>
    </source>
</evidence>